<evidence type="ECO:0000259" key="1">
    <source>
        <dbReference type="PROSITE" id="PS50222"/>
    </source>
</evidence>
<dbReference type="PROSITE" id="PS50222">
    <property type="entry name" value="EF_HAND_2"/>
    <property type="match status" value="1"/>
</dbReference>
<dbReference type="Gene3D" id="1.10.238.10">
    <property type="entry name" value="EF-hand"/>
    <property type="match status" value="1"/>
</dbReference>
<protein>
    <recommendedName>
        <fullName evidence="1">EF-hand domain-containing protein</fullName>
    </recommendedName>
</protein>
<gene>
    <name evidence="2" type="ORF">ACJMK2_038407</name>
</gene>
<organism evidence="2 3">
    <name type="scientific">Sinanodonta woodiana</name>
    <name type="common">Chinese pond mussel</name>
    <name type="synonym">Anodonta woodiana</name>
    <dbReference type="NCBI Taxonomy" id="1069815"/>
    <lineage>
        <taxon>Eukaryota</taxon>
        <taxon>Metazoa</taxon>
        <taxon>Spiralia</taxon>
        <taxon>Lophotrochozoa</taxon>
        <taxon>Mollusca</taxon>
        <taxon>Bivalvia</taxon>
        <taxon>Autobranchia</taxon>
        <taxon>Heteroconchia</taxon>
        <taxon>Palaeoheterodonta</taxon>
        <taxon>Unionida</taxon>
        <taxon>Unionoidea</taxon>
        <taxon>Unionidae</taxon>
        <taxon>Unioninae</taxon>
        <taxon>Sinanodonta</taxon>
    </lineage>
</organism>
<dbReference type="SUPFAM" id="SSF47473">
    <property type="entry name" value="EF-hand"/>
    <property type="match status" value="1"/>
</dbReference>
<dbReference type="InterPro" id="IPR011992">
    <property type="entry name" value="EF-hand-dom_pair"/>
</dbReference>
<reference evidence="2 3" key="1">
    <citation type="submission" date="2024-11" db="EMBL/GenBank/DDBJ databases">
        <title>Chromosome-level genome assembly of the freshwater bivalve Anodonta woodiana.</title>
        <authorList>
            <person name="Chen X."/>
        </authorList>
    </citation>
    <scope>NUCLEOTIDE SEQUENCE [LARGE SCALE GENOMIC DNA]</scope>
    <source>
        <strain evidence="2">MN2024</strain>
        <tissue evidence="2">Gills</tissue>
    </source>
</reference>
<dbReference type="Proteomes" id="UP001634394">
    <property type="component" value="Unassembled WGS sequence"/>
</dbReference>
<dbReference type="AlphaFoldDB" id="A0ABD3WAT2"/>
<keyword evidence="3" id="KW-1185">Reference proteome</keyword>
<dbReference type="SMART" id="SM00054">
    <property type="entry name" value="EFh"/>
    <property type="match status" value="2"/>
</dbReference>
<evidence type="ECO:0000313" key="2">
    <source>
        <dbReference type="EMBL" id="KAL3870333.1"/>
    </source>
</evidence>
<sequence>MSFAKQTETIEDILALFSLMDTQNEKDDQITFDEFKKAWLQWDTNGDETFSLDELNAVLQKLNFGRSGMAEYLFLDLKLAELKEWFELVDSNLDGAIVLSEYVNPLNDYDANEKIKQ</sequence>
<comment type="caution">
    <text evidence="2">The sequence shown here is derived from an EMBL/GenBank/DDBJ whole genome shotgun (WGS) entry which is preliminary data.</text>
</comment>
<feature type="domain" description="EF-hand" evidence="1">
    <location>
        <begin position="30"/>
        <end position="65"/>
    </location>
</feature>
<dbReference type="EMBL" id="JBJQND010000007">
    <property type="protein sequence ID" value="KAL3870333.1"/>
    <property type="molecule type" value="Genomic_DNA"/>
</dbReference>
<accession>A0ABD3WAT2</accession>
<evidence type="ECO:0000313" key="3">
    <source>
        <dbReference type="Proteomes" id="UP001634394"/>
    </source>
</evidence>
<name>A0ABD3WAT2_SINWO</name>
<dbReference type="InterPro" id="IPR002048">
    <property type="entry name" value="EF_hand_dom"/>
</dbReference>
<proteinExistence type="predicted"/>